<dbReference type="STRING" id="665912.M2SSF8"/>
<dbReference type="OMA" id="WIIYCRT"/>
<dbReference type="KEGG" id="bsc:COCSADRAFT_175111"/>
<dbReference type="GO" id="GO:0004497">
    <property type="term" value="F:monooxygenase activity"/>
    <property type="evidence" value="ECO:0007669"/>
    <property type="project" value="InterPro"/>
</dbReference>
<feature type="binding site" description="axial binding residue" evidence="1">
    <location>
        <position position="407"/>
    </location>
    <ligand>
        <name>heme</name>
        <dbReference type="ChEBI" id="CHEBI:30413"/>
    </ligand>
    <ligandPart>
        <name>Fe</name>
        <dbReference type="ChEBI" id="CHEBI:18248"/>
    </ligandPart>
</feature>
<organism evidence="2 3">
    <name type="scientific">Cochliobolus sativus (strain ND90Pr / ATCC 201652)</name>
    <name type="common">Common root rot and spot blotch fungus</name>
    <name type="synonym">Bipolaris sorokiniana</name>
    <dbReference type="NCBI Taxonomy" id="665912"/>
    <lineage>
        <taxon>Eukaryota</taxon>
        <taxon>Fungi</taxon>
        <taxon>Dikarya</taxon>
        <taxon>Ascomycota</taxon>
        <taxon>Pezizomycotina</taxon>
        <taxon>Dothideomycetes</taxon>
        <taxon>Pleosporomycetidae</taxon>
        <taxon>Pleosporales</taxon>
        <taxon>Pleosporineae</taxon>
        <taxon>Pleosporaceae</taxon>
        <taxon>Bipolaris</taxon>
    </lineage>
</organism>
<gene>
    <name evidence="2" type="ORF">COCSADRAFT_175111</name>
</gene>
<dbReference type="Gene3D" id="1.10.630.10">
    <property type="entry name" value="Cytochrome P450"/>
    <property type="match status" value="1"/>
</dbReference>
<dbReference type="GO" id="GO:0005506">
    <property type="term" value="F:iron ion binding"/>
    <property type="evidence" value="ECO:0007669"/>
    <property type="project" value="InterPro"/>
</dbReference>
<dbReference type="OrthoDB" id="3934656at2759"/>
<dbReference type="PANTHER" id="PTHR24305">
    <property type="entry name" value="CYTOCHROME P450"/>
    <property type="match status" value="1"/>
</dbReference>
<evidence type="ECO:0000313" key="3">
    <source>
        <dbReference type="Proteomes" id="UP000016934"/>
    </source>
</evidence>
<dbReference type="HOGENOM" id="CLU_001570_14_0_1"/>
<reference evidence="3" key="2">
    <citation type="journal article" date="2013" name="PLoS Genet.">
        <title>Comparative genome structure, secondary metabolite, and effector coding capacity across Cochliobolus pathogens.</title>
        <authorList>
            <person name="Condon B.J."/>
            <person name="Leng Y."/>
            <person name="Wu D."/>
            <person name="Bushley K.E."/>
            <person name="Ohm R.A."/>
            <person name="Otillar R."/>
            <person name="Martin J."/>
            <person name="Schackwitz W."/>
            <person name="Grimwood J."/>
            <person name="MohdZainudin N."/>
            <person name="Xue C."/>
            <person name="Wang R."/>
            <person name="Manning V.A."/>
            <person name="Dhillon B."/>
            <person name="Tu Z.J."/>
            <person name="Steffenson B.J."/>
            <person name="Salamov A."/>
            <person name="Sun H."/>
            <person name="Lowry S."/>
            <person name="LaButti K."/>
            <person name="Han J."/>
            <person name="Copeland A."/>
            <person name="Lindquist E."/>
            <person name="Barry K."/>
            <person name="Schmutz J."/>
            <person name="Baker S.E."/>
            <person name="Ciuffetti L.M."/>
            <person name="Grigoriev I.V."/>
            <person name="Zhong S."/>
            <person name="Turgeon B.G."/>
        </authorList>
    </citation>
    <scope>NUCLEOTIDE SEQUENCE [LARGE SCALE GENOMIC DNA]</scope>
    <source>
        <strain evidence="3">ND90Pr / ATCC 201652</strain>
    </source>
</reference>
<proteinExistence type="predicted"/>
<dbReference type="RefSeq" id="XP_007704265.1">
    <property type="nucleotide sequence ID" value="XM_007706075.1"/>
</dbReference>
<dbReference type="GeneID" id="19132944"/>
<keyword evidence="1" id="KW-0349">Heme</keyword>
<reference evidence="2 3" key="1">
    <citation type="journal article" date="2012" name="PLoS Pathog.">
        <title>Diverse lifestyles and strategies of plant pathogenesis encoded in the genomes of eighteen Dothideomycetes fungi.</title>
        <authorList>
            <person name="Ohm R.A."/>
            <person name="Feau N."/>
            <person name="Henrissat B."/>
            <person name="Schoch C.L."/>
            <person name="Horwitz B.A."/>
            <person name="Barry K.W."/>
            <person name="Condon B.J."/>
            <person name="Copeland A.C."/>
            <person name="Dhillon B."/>
            <person name="Glaser F."/>
            <person name="Hesse C.N."/>
            <person name="Kosti I."/>
            <person name="LaButti K."/>
            <person name="Lindquist E.A."/>
            <person name="Lucas S."/>
            <person name="Salamov A.A."/>
            <person name="Bradshaw R.E."/>
            <person name="Ciuffetti L."/>
            <person name="Hamelin R.C."/>
            <person name="Kema G.H.J."/>
            <person name="Lawrence C."/>
            <person name="Scott J.A."/>
            <person name="Spatafora J.W."/>
            <person name="Turgeon B.G."/>
            <person name="de Wit P.J.G.M."/>
            <person name="Zhong S."/>
            <person name="Goodwin S.B."/>
            <person name="Grigoriev I.V."/>
        </authorList>
    </citation>
    <scope>NUCLEOTIDE SEQUENCE [LARGE SCALE GENOMIC DNA]</scope>
    <source>
        <strain evidence="3">ND90Pr / ATCC 201652</strain>
    </source>
</reference>
<dbReference type="Proteomes" id="UP000016934">
    <property type="component" value="Unassembled WGS sequence"/>
</dbReference>
<dbReference type="InterPro" id="IPR050121">
    <property type="entry name" value="Cytochrome_P450_monoxygenase"/>
</dbReference>
<dbReference type="Pfam" id="PF00067">
    <property type="entry name" value="p450"/>
    <property type="match status" value="1"/>
</dbReference>
<evidence type="ECO:0000256" key="1">
    <source>
        <dbReference type="PIRSR" id="PIRSR602401-1"/>
    </source>
</evidence>
<dbReference type="InterPro" id="IPR002401">
    <property type="entry name" value="Cyt_P450_E_grp-I"/>
</dbReference>
<dbReference type="InterPro" id="IPR001128">
    <property type="entry name" value="Cyt_P450"/>
</dbReference>
<evidence type="ECO:0008006" key="4">
    <source>
        <dbReference type="Google" id="ProtNLM"/>
    </source>
</evidence>
<evidence type="ECO:0000313" key="2">
    <source>
        <dbReference type="EMBL" id="EMD60011.1"/>
    </source>
</evidence>
<name>M2SSF8_COCSN</name>
<dbReference type="PANTHER" id="PTHR24305:SF229">
    <property type="entry name" value="P450, PUTATIVE (EUROFUNG)-RELATED"/>
    <property type="match status" value="1"/>
</dbReference>
<keyword evidence="1" id="KW-0479">Metal-binding</keyword>
<dbReference type="GO" id="GO:0016705">
    <property type="term" value="F:oxidoreductase activity, acting on paired donors, with incorporation or reduction of molecular oxygen"/>
    <property type="evidence" value="ECO:0007669"/>
    <property type="project" value="InterPro"/>
</dbReference>
<sequence length="459" mass="51543">MAVLSLVSATTVAYLSLSFVAYWIIYCRTLHPLARVPVYRMLRGGLEVAQNKLHKKYGQLIGIVPEEVSCADASVIPLIYSSHSPLPKTDWYHIFTPTGLGENADLFSKTNEEKHTKHHKIVSPAYQMSSALRNETAIDECITLFTKRMRELAAKKEAINLGSFLNFYAHDVIGFVLFGHRFGYLEAGGDVGSFLNALDKAVPFIYVIAAVPNYIRKVLMFLSIFIPGTVGHLQAIQAISDAAKEQTQLRMERSTQEKNLQLRIVETGGADKGFTHRDVTLESWAGLMAGSDSINPHCIRLVVQEIKSQEHVLSTPVTYNETVKHLPYFGACIKEALRLFPTVGFSLPRVSPPQGILLKGQRIPAGYVVGVNPHTIQYNPEVFGNDATEFRPERWLESQAMNFEMICVGKDIALVEMYKFIPEILRNFEIHMAHDGPLKTWNAVFIRQHCLITRIAERV</sequence>
<dbReference type="EMBL" id="KB445651">
    <property type="protein sequence ID" value="EMD60011.1"/>
    <property type="molecule type" value="Genomic_DNA"/>
</dbReference>
<protein>
    <recommendedName>
        <fullName evidence="4">Cytochrome P450</fullName>
    </recommendedName>
</protein>
<dbReference type="InterPro" id="IPR036396">
    <property type="entry name" value="Cyt_P450_sf"/>
</dbReference>
<keyword evidence="1" id="KW-0408">Iron</keyword>
<accession>M2SSF8</accession>
<comment type="cofactor">
    <cofactor evidence="1">
        <name>heme</name>
        <dbReference type="ChEBI" id="CHEBI:30413"/>
    </cofactor>
</comment>
<dbReference type="eggNOG" id="KOG0159">
    <property type="taxonomic scope" value="Eukaryota"/>
</dbReference>
<dbReference type="GO" id="GO:0020037">
    <property type="term" value="F:heme binding"/>
    <property type="evidence" value="ECO:0007669"/>
    <property type="project" value="InterPro"/>
</dbReference>
<dbReference type="PRINTS" id="PR00463">
    <property type="entry name" value="EP450I"/>
</dbReference>
<keyword evidence="3" id="KW-1185">Reference proteome</keyword>
<dbReference type="AlphaFoldDB" id="M2SSF8"/>
<dbReference type="SUPFAM" id="SSF48264">
    <property type="entry name" value="Cytochrome P450"/>
    <property type="match status" value="1"/>
</dbReference>